<keyword evidence="4" id="KW-1185">Reference proteome</keyword>
<evidence type="ECO:0000313" key="4">
    <source>
        <dbReference type="Proteomes" id="UP000188320"/>
    </source>
</evidence>
<feature type="region of interest" description="Disordered" evidence="2">
    <location>
        <begin position="455"/>
        <end position="493"/>
    </location>
</feature>
<feature type="region of interest" description="Disordered" evidence="2">
    <location>
        <begin position="54"/>
        <end position="77"/>
    </location>
</feature>
<organism evidence="3 4">
    <name type="scientific">Zancudomyces culisetae</name>
    <name type="common">Gut fungus</name>
    <name type="synonym">Smittium culisetae</name>
    <dbReference type="NCBI Taxonomy" id="1213189"/>
    <lineage>
        <taxon>Eukaryota</taxon>
        <taxon>Fungi</taxon>
        <taxon>Fungi incertae sedis</taxon>
        <taxon>Zoopagomycota</taxon>
        <taxon>Kickxellomycotina</taxon>
        <taxon>Harpellomycetes</taxon>
        <taxon>Harpellales</taxon>
        <taxon>Legeriomycetaceae</taxon>
        <taxon>Zancudomyces</taxon>
    </lineage>
</organism>
<sequence>MGDYLPAGLDSVISEMINNDEISRIDEYFQEQGYSSLISRFLGMFSISGNSKIANRDSNATSRGEFSSGGSELYDNKKSSNDGVENIFVFREIFEGCLGEQGAEKNTFQDTKDTNNIIDKAGRTDMLTRELNEVVIKFIDGSSSPGAETEAEEQIVNHADFQIVNILLMVEKVNKQVEQLQDKVKSCYKQFEPTFNSLLKEIDLKKRLNQSNLQSEDTLSTENTEKSVNIIDIPGMKQKLKLLYYLNKVMIPQREQLGENLRGVITQIQNISDNISSYKVYQDTISVLKTLQTYHSSSAASNDVNGEQSGILATIGFGLGILGRSKDKNNVKTLSVDDVQQAFDELSELLEEQNEISDIITAHGKLMARSASSSYNPETNAKNEFEEYINDNNIDDDIQAEYNKILGEIQSTQTKKASADTLLASVTSQDIISSNSQIEIVKDSSAKDTIGDVSSHQNLTESQLTNTKNAKNDVHLELDQEVSPDMLEEPIPN</sequence>
<accession>A0A1R1PVK4</accession>
<dbReference type="Proteomes" id="UP000188320">
    <property type="component" value="Unassembled WGS sequence"/>
</dbReference>
<feature type="compositionally biased region" description="Acidic residues" evidence="2">
    <location>
        <begin position="479"/>
        <end position="493"/>
    </location>
</feature>
<dbReference type="EMBL" id="LSSK01000121">
    <property type="protein sequence ID" value="OMH85006.1"/>
    <property type="molecule type" value="Genomic_DNA"/>
</dbReference>
<reference evidence="4" key="1">
    <citation type="submission" date="2017-01" db="EMBL/GenBank/DDBJ databases">
        <authorList>
            <person name="Wang Y."/>
            <person name="White M."/>
            <person name="Kvist S."/>
            <person name="Moncalvo J.-M."/>
        </authorList>
    </citation>
    <scope>NUCLEOTIDE SEQUENCE [LARGE SCALE GENOMIC DNA]</scope>
    <source>
        <strain evidence="4">COL-18-3</strain>
    </source>
</reference>
<keyword evidence="1" id="KW-0175">Coiled coil</keyword>
<dbReference type="AlphaFoldDB" id="A0A1R1PVK4"/>
<comment type="caution">
    <text evidence="3">The sequence shown here is derived from an EMBL/GenBank/DDBJ whole genome shotgun (WGS) entry which is preliminary data.</text>
</comment>
<name>A0A1R1PVK4_ZANCU</name>
<gene>
    <name evidence="3" type="ORF">AX774_g1454</name>
</gene>
<evidence type="ECO:0000256" key="2">
    <source>
        <dbReference type="SAM" id="MobiDB-lite"/>
    </source>
</evidence>
<evidence type="ECO:0000313" key="3">
    <source>
        <dbReference type="EMBL" id="OMH85006.1"/>
    </source>
</evidence>
<protein>
    <submittedName>
        <fullName evidence="3">Uncharacterized protein</fullName>
    </submittedName>
</protein>
<feature type="compositionally biased region" description="Polar residues" evidence="2">
    <location>
        <begin position="455"/>
        <end position="469"/>
    </location>
</feature>
<evidence type="ECO:0000256" key="1">
    <source>
        <dbReference type="SAM" id="Coils"/>
    </source>
</evidence>
<feature type="compositionally biased region" description="Polar residues" evidence="2">
    <location>
        <begin position="54"/>
        <end position="70"/>
    </location>
</feature>
<proteinExistence type="predicted"/>
<feature type="coiled-coil region" evidence="1">
    <location>
        <begin position="163"/>
        <end position="190"/>
    </location>
</feature>